<keyword evidence="7" id="KW-0472">Membrane</keyword>
<dbReference type="Pfam" id="PF02884">
    <property type="entry name" value="Lyase_8_C"/>
    <property type="match status" value="1"/>
</dbReference>
<evidence type="ECO:0000256" key="3">
    <source>
        <dbReference type="ARBA" id="ARBA00011245"/>
    </source>
</evidence>
<evidence type="ECO:0000256" key="5">
    <source>
        <dbReference type="ARBA" id="ARBA00022837"/>
    </source>
</evidence>
<dbReference type="SUPFAM" id="SSF74650">
    <property type="entry name" value="Galactose mutarotase-like"/>
    <property type="match status" value="1"/>
</dbReference>
<dbReference type="InterPro" id="IPR008929">
    <property type="entry name" value="Chondroitin_lyas"/>
</dbReference>
<evidence type="ECO:0000313" key="11">
    <source>
        <dbReference type="EMBL" id="AYN69482.1"/>
    </source>
</evidence>
<dbReference type="Pfam" id="PF02278">
    <property type="entry name" value="Lyase_8"/>
    <property type="match status" value="1"/>
</dbReference>
<gene>
    <name evidence="11" type="ORF">D1013_19905</name>
</gene>
<organism evidence="11 12">
    <name type="scientific">Euzebyella marina</name>
    <dbReference type="NCBI Taxonomy" id="1761453"/>
    <lineage>
        <taxon>Bacteria</taxon>
        <taxon>Pseudomonadati</taxon>
        <taxon>Bacteroidota</taxon>
        <taxon>Flavobacteriia</taxon>
        <taxon>Flavobacteriales</taxon>
        <taxon>Flavobacteriaceae</taxon>
        <taxon>Euzebyella</taxon>
    </lineage>
</organism>
<dbReference type="InterPro" id="IPR038970">
    <property type="entry name" value="Lyase_8"/>
</dbReference>
<keyword evidence="7" id="KW-1133">Transmembrane helix</keyword>
<evidence type="ECO:0000259" key="10">
    <source>
        <dbReference type="Pfam" id="PF08124"/>
    </source>
</evidence>
<name>A0A3G2LB36_9FLAO</name>
<evidence type="ECO:0000256" key="2">
    <source>
        <dbReference type="ARBA" id="ARBA00006699"/>
    </source>
</evidence>
<dbReference type="EMBL" id="CP032050">
    <property type="protein sequence ID" value="AYN69482.1"/>
    <property type="molecule type" value="Genomic_DNA"/>
</dbReference>
<dbReference type="Gene3D" id="1.50.10.100">
    <property type="entry name" value="Chondroitin AC/alginate lyase"/>
    <property type="match status" value="1"/>
</dbReference>
<accession>A0A3G2LB36</accession>
<dbReference type="OrthoDB" id="6394136at2"/>
<dbReference type="Gene3D" id="2.70.98.10">
    <property type="match status" value="1"/>
</dbReference>
<dbReference type="AlphaFoldDB" id="A0A3G2LB36"/>
<dbReference type="Pfam" id="PF08124">
    <property type="entry name" value="Lyase_8_N"/>
    <property type="match status" value="1"/>
</dbReference>
<proteinExistence type="inferred from homology"/>
<dbReference type="PANTHER" id="PTHR38481">
    <property type="entry name" value="HYALURONATE LYASE"/>
    <property type="match status" value="1"/>
</dbReference>
<dbReference type="InterPro" id="IPR011071">
    <property type="entry name" value="Lyase_8-like_C"/>
</dbReference>
<comment type="subunit">
    <text evidence="3">Monomer.</text>
</comment>
<dbReference type="InterPro" id="IPR004103">
    <property type="entry name" value="Lyase_8_C"/>
</dbReference>
<keyword evidence="7" id="KW-0812">Transmembrane</keyword>
<evidence type="ECO:0000256" key="4">
    <source>
        <dbReference type="ARBA" id="ARBA00022729"/>
    </source>
</evidence>
<feature type="domain" description="Polysaccharide lyase family 8 C-terminal" evidence="9">
    <location>
        <begin position="656"/>
        <end position="721"/>
    </location>
</feature>
<feature type="transmembrane region" description="Helical" evidence="7">
    <location>
        <begin position="36"/>
        <end position="54"/>
    </location>
</feature>
<dbReference type="Proteomes" id="UP000276309">
    <property type="component" value="Chromosome"/>
</dbReference>
<keyword evidence="4" id="KW-0732">Signal</keyword>
<evidence type="ECO:0000256" key="1">
    <source>
        <dbReference type="ARBA" id="ARBA00001913"/>
    </source>
</evidence>
<dbReference type="SUPFAM" id="SSF48230">
    <property type="entry name" value="Chondroitin AC/alginate lyase"/>
    <property type="match status" value="1"/>
</dbReference>
<dbReference type="KEGG" id="emar:D1013_19905"/>
<protein>
    <submittedName>
        <fullName evidence="11">Chondroitin lyase</fullName>
    </submittedName>
</protein>
<sequence>MYLQRNLPLNSLPEGNLTTSLGADQQPRTVKMINKIRVYALCLMCLLSHLILFSNELDLQTIKKRVVSSILDPVSNNDVEKILSSIKDNGTWPEIDYSDVSREGFLHRFHASNILTLAKSYRTDSSRFFKKPQVKNTIIKALKHWADNDYICDNWWYNQIGIPDLMVRICLLMNDDLPSDLINELQPIINRANVNAQGARPGGDRVKIAGIEAKNMLFLDNHENFKHVIKVIENEIKRVPWIGDTFGYGFRDGEGGFGSREANGRGIQYDNSFHHRGDGVNNTLSYGLGYASAFIEWAVFVDDTQYSFSNSKIEELTDYFLDGICKTSIYGKFPDPGAKNRSMSRPGSLKPFNPDMPEKLLSLSDYRKKELRSIINLRQDKKGDIISHATYFRHSEHFTFQRPNFFTSVRMYSTRVHNMEEPYNSEGLMNHYRGDGANHISISGDEYFDIWPVYDYRKIPGATIAQNDKMPTPKEITKLGHTDFVGAVTDGTYGAVAFDFKTLSDTLTARKSWFFFDTEFVCLGAGISADNDSDKIVTTLNQTLLRSQPAVFSNNTLLELKPGIEKIDNTSWVFQDGIGYVFPKPTTVYVKNQQESGSWWRINKQVTSSKEQISKDVFAIWLDHGAKPKNLSYQYIVKPATTIDNLKNSDINEAISILSNTPYLQAVKNNDLGIYQVVFYKGGTIKLNEYLELTSTTPGIVMLKIDGNNINQISVSDPNRELLQMQLTVSAKINEQGEHFSAKWEKREKQSHIKINMPVGVDAGSTVTLQL</sequence>
<dbReference type="InterPro" id="IPR014718">
    <property type="entry name" value="GH-type_carb-bd"/>
</dbReference>
<dbReference type="GO" id="GO:0005975">
    <property type="term" value="P:carbohydrate metabolic process"/>
    <property type="evidence" value="ECO:0007669"/>
    <property type="project" value="InterPro"/>
</dbReference>
<keyword evidence="5" id="KW-0106">Calcium</keyword>
<feature type="domain" description="Polysaccharide lyase family 8 central" evidence="8">
    <location>
        <begin position="390"/>
        <end position="641"/>
    </location>
</feature>
<dbReference type="GO" id="GO:0016837">
    <property type="term" value="F:carbon-oxygen lyase activity, acting on polysaccharides"/>
    <property type="evidence" value="ECO:0007669"/>
    <property type="project" value="UniProtKB-ARBA"/>
</dbReference>
<dbReference type="GO" id="GO:0030246">
    <property type="term" value="F:carbohydrate binding"/>
    <property type="evidence" value="ECO:0007669"/>
    <property type="project" value="InterPro"/>
</dbReference>
<reference evidence="11 12" key="1">
    <citation type="submission" date="2018-08" db="EMBL/GenBank/DDBJ databases">
        <title>The reduced genetic potential of extracellular carbohydrate catabolism in Euzebyella marina RN62, a Flavobacteriia bacterium isolated from the hadal water.</title>
        <authorList>
            <person name="Xue C."/>
        </authorList>
    </citation>
    <scope>NUCLEOTIDE SEQUENCE [LARGE SCALE GENOMIC DNA]</scope>
    <source>
        <strain evidence="11 12">RN62</strain>
    </source>
</reference>
<evidence type="ECO:0000313" key="12">
    <source>
        <dbReference type="Proteomes" id="UP000276309"/>
    </source>
</evidence>
<dbReference type="GO" id="GO:0005576">
    <property type="term" value="C:extracellular region"/>
    <property type="evidence" value="ECO:0007669"/>
    <property type="project" value="InterPro"/>
</dbReference>
<feature type="domain" description="Polysaccharide lyase 8 N-terminal alpha-helical" evidence="10">
    <location>
        <begin position="72"/>
        <end position="238"/>
    </location>
</feature>
<dbReference type="PANTHER" id="PTHR38481:SF1">
    <property type="entry name" value="HYALURONATE LYASE"/>
    <property type="match status" value="1"/>
</dbReference>
<comment type="similarity">
    <text evidence="2">Belongs to the polysaccharide lyase 8 family.</text>
</comment>
<keyword evidence="12" id="KW-1185">Reference proteome</keyword>
<dbReference type="Gene3D" id="2.60.220.10">
    <property type="entry name" value="Polysaccharide lyase family 8-like, C-terminal"/>
    <property type="match status" value="1"/>
</dbReference>
<comment type="cofactor">
    <cofactor evidence="1">
        <name>Ca(2+)</name>
        <dbReference type="ChEBI" id="CHEBI:29108"/>
    </cofactor>
</comment>
<evidence type="ECO:0000256" key="6">
    <source>
        <dbReference type="ARBA" id="ARBA00023239"/>
    </source>
</evidence>
<dbReference type="InterPro" id="IPR003159">
    <property type="entry name" value="Lyase_8_central_dom"/>
</dbReference>
<keyword evidence="6 11" id="KW-0456">Lyase</keyword>
<dbReference type="InterPro" id="IPR012970">
    <property type="entry name" value="Lyase_8_alpha_N"/>
</dbReference>
<dbReference type="InterPro" id="IPR011013">
    <property type="entry name" value="Gal_mutarotase_sf_dom"/>
</dbReference>
<dbReference type="SUPFAM" id="SSF49863">
    <property type="entry name" value="Hyaluronate lyase-like, C-terminal domain"/>
    <property type="match status" value="1"/>
</dbReference>
<evidence type="ECO:0000259" key="9">
    <source>
        <dbReference type="Pfam" id="PF02884"/>
    </source>
</evidence>
<evidence type="ECO:0000259" key="8">
    <source>
        <dbReference type="Pfam" id="PF02278"/>
    </source>
</evidence>
<evidence type="ECO:0000256" key="7">
    <source>
        <dbReference type="SAM" id="Phobius"/>
    </source>
</evidence>